<comment type="caution">
    <text evidence="10">The sequence shown here is derived from an EMBL/GenBank/DDBJ whole genome shotgun (WGS) entry which is preliminary data.</text>
</comment>
<evidence type="ECO:0000256" key="5">
    <source>
        <dbReference type="ARBA" id="ARBA00022692"/>
    </source>
</evidence>
<dbReference type="RefSeq" id="WP_094474736.1">
    <property type="nucleotide sequence ID" value="NZ_NOXT01000122.1"/>
</dbReference>
<dbReference type="CDD" id="cd17503">
    <property type="entry name" value="MFS_LmrB_MDR_like"/>
    <property type="match status" value="1"/>
</dbReference>
<dbReference type="SUPFAM" id="SSF103473">
    <property type="entry name" value="MFS general substrate transporter"/>
    <property type="match status" value="1"/>
</dbReference>
<organism evidence="10 11">
    <name type="scientific">Sandarakinorhabdus cyanobacteriorum</name>
    <dbReference type="NCBI Taxonomy" id="1981098"/>
    <lineage>
        <taxon>Bacteria</taxon>
        <taxon>Pseudomonadati</taxon>
        <taxon>Pseudomonadota</taxon>
        <taxon>Alphaproteobacteria</taxon>
        <taxon>Sphingomonadales</taxon>
        <taxon>Sphingosinicellaceae</taxon>
        <taxon>Sandarakinorhabdus</taxon>
    </lineage>
</organism>
<evidence type="ECO:0000256" key="6">
    <source>
        <dbReference type="ARBA" id="ARBA00022989"/>
    </source>
</evidence>
<comment type="similarity">
    <text evidence="2">Belongs to the major facilitator superfamily. EmrB family.</text>
</comment>
<evidence type="ECO:0000256" key="7">
    <source>
        <dbReference type="ARBA" id="ARBA00023136"/>
    </source>
</evidence>
<keyword evidence="11" id="KW-1185">Reference proteome</keyword>
<dbReference type="OrthoDB" id="9812221at2"/>
<feature type="domain" description="Major facilitator superfamily (MFS) profile" evidence="9">
    <location>
        <begin position="23"/>
        <end position="505"/>
    </location>
</feature>
<evidence type="ECO:0000256" key="2">
    <source>
        <dbReference type="ARBA" id="ARBA00008537"/>
    </source>
</evidence>
<evidence type="ECO:0000256" key="4">
    <source>
        <dbReference type="ARBA" id="ARBA00022475"/>
    </source>
</evidence>
<dbReference type="PANTHER" id="PTHR42718">
    <property type="entry name" value="MAJOR FACILITATOR SUPERFAMILY MULTIDRUG TRANSPORTER MFSC"/>
    <property type="match status" value="1"/>
</dbReference>
<gene>
    <name evidence="10" type="primary">emrB</name>
    <name evidence="10" type="ORF">CHU93_13710</name>
</gene>
<evidence type="ECO:0000313" key="11">
    <source>
        <dbReference type="Proteomes" id="UP000216991"/>
    </source>
</evidence>
<keyword evidence="4" id="KW-1003">Cell membrane</keyword>
<keyword evidence="5 8" id="KW-0812">Transmembrane</keyword>
<dbReference type="PRINTS" id="PR01036">
    <property type="entry name" value="TCRTETB"/>
</dbReference>
<dbReference type="InterPro" id="IPR004638">
    <property type="entry name" value="EmrB-like"/>
</dbReference>
<proteinExistence type="inferred from homology"/>
<dbReference type="GO" id="GO:0022857">
    <property type="term" value="F:transmembrane transporter activity"/>
    <property type="evidence" value="ECO:0007669"/>
    <property type="project" value="InterPro"/>
</dbReference>
<evidence type="ECO:0000259" key="9">
    <source>
        <dbReference type="PROSITE" id="PS50850"/>
    </source>
</evidence>
<evidence type="ECO:0000256" key="1">
    <source>
        <dbReference type="ARBA" id="ARBA00004651"/>
    </source>
</evidence>
<feature type="transmembrane region" description="Helical" evidence="8">
    <location>
        <begin position="175"/>
        <end position="197"/>
    </location>
</feature>
<feature type="transmembrane region" description="Helical" evidence="8">
    <location>
        <begin position="114"/>
        <end position="135"/>
    </location>
</feature>
<feature type="transmembrane region" description="Helical" evidence="8">
    <location>
        <begin position="280"/>
        <end position="303"/>
    </location>
</feature>
<dbReference type="Pfam" id="PF07690">
    <property type="entry name" value="MFS_1"/>
    <property type="match status" value="1"/>
</dbReference>
<dbReference type="PROSITE" id="PS50850">
    <property type="entry name" value="MFS"/>
    <property type="match status" value="1"/>
</dbReference>
<dbReference type="AlphaFoldDB" id="A0A255Y7V2"/>
<dbReference type="GO" id="GO:0005886">
    <property type="term" value="C:plasma membrane"/>
    <property type="evidence" value="ECO:0007669"/>
    <property type="project" value="UniProtKB-SubCell"/>
</dbReference>
<dbReference type="InterPro" id="IPR011701">
    <property type="entry name" value="MFS"/>
</dbReference>
<evidence type="ECO:0000256" key="8">
    <source>
        <dbReference type="SAM" id="Phobius"/>
    </source>
</evidence>
<feature type="transmembrane region" description="Helical" evidence="8">
    <location>
        <begin position="61"/>
        <end position="82"/>
    </location>
</feature>
<sequence>MTTATPAQPATPVPLTGAKLWIAAMSLALANFVVVLDITIANVSIPSIAGSLAVAPSQGTWAVTSYSVAEAISVPLAGWLAARFGVVRWFGVSLFGFGFFSLLCGLSQSLEALVLFRIAQGFAGGPIMPLSQALLQSIFPREKQGAAIGLWAATTTAAPIFGPILGGLISDNVSWHWIFFINLPVVAICLFAVARQMKPFETPLKRQPIDIIGFILLIIGVGAFQIMLDTGREKDWFGSTEIVILAIVAAVGTIAFIIFELTDDHPIVDLKIFRHRGFAAATAVISIGFGSFFAVVVLTPLWLQSVFGYTATQAGYTVAWIGVFSVLIAPAAGLSLTRIDPRITVTFGVIWLGLMAAWRTTWSTDSDYLHLVWPHLLTGIGMPFFFIGLSSLAMASVKPEESVSAAGIQNFCRTLCGAIGAAIATSQWDNESRQVRAAMADGMNGVDSSLARLQAGGLSADQARAALDRVLDVQAATLANLHIYAGTALLFFAAAALVWLIPKVNISGPMGGGH</sequence>
<dbReference type="EMBL" id="NOXT01000122">
    <property type="protein sequence ID" value="OYQ25309.1"/>
    <property type="molecule type" value="Genomic_DNA"/>
</dbReference>
<keyword evidence="6 8" id="KW-1133">Transmembrane helix</keyword>
<feature type="transmembrane region" description="Helical" evidence="8">
    <location>
        <begin position="372"/>
        <end position="395"/>
    </location>
</feature>
<protein>
    <submittedName>
        <fullName evidence="10">MFS transporter</fullName>
    </submittedName>
</protein>
<dbReference type="NCBIfam" id="TIGR00711">
    <property type="entry name" value="efflux_EmrB"/>
    <property type="match status" value="1"/>
</dbReference>
<feature type="transmembrane region" description="Helical" evidence="8">
    <location>
        <begin position="209"/>
        <end position="228"/>
    </location>
</feature>
<evidence type="ECO:0000256" key="3">
    <source>
        <dbReference type="ARBA" id="ARBA00022448"/>
    </source>
</evidence>
<comment type="subcellular location">
    <subcellularLocation>
        <location evidence="1">Cell membrane</location>
        <topology evidence="1">Multi-pass membrane protein</topology>
    </subcellularLocation>
</comment>
<feature type="transmembrane region" description="Helical" evidence="8">
    <location>
        <begin position="315"/>
        <end position="336"/>
    </location>
</feature>
<feature type="transmembrane region" description="Helical" evidence="8">
    <location>
        <begin position="20"/>
        <end position="41"/>
    </location>
</feature>
<reference evidence="10 11" key="1">
    <citation type="submission" date="2017-07" db="EMBL/GenBank/DDBJ databases">
        <title>Sandarakinorhabdus cyanobacteriorum sp. nov., a novel bacterium isolated from cyanobacterial aggregates in a eutrophic lake.</title>
        <authorList>
            <person name="Cai H."/>
        </authorList>
    </citation>
    <scope>NUCLEOTIDE SEQUENCE [LARGE SCALE GENOMIC DNA]</scope>
    <source>
        <strain evidence="10 11">TH057</strain>
    </source>
</reference>
<keyword evidence="7 8" id="KW-0472">Membrane</keyword>
<dbReference type="Gene3D" id="1.20.1720.10">
    <property type="entry name" value="Multidrug resistance protein D"/>
    <property type="match status" value="1"/>
</dbReference>
<keyword evidence="3" id="KW-0813">Transport</keyword>
<feature type="transmembrane region" description="Helical" evidence="8">
    <location>
        <begin position="89"/>
        <end position="108"/>
    </location>
</feature>
<dbReference type="PANTHER" id="PTHR42718:SF9">
    <property type="entry name" value="MAJOR FACILITATOR SUPERFAMILY MULTIDRUG TRANSPORTER MFSC"/>
    <property type="match status" value="1"/>
</dbReference>
<feature type="transmembrane region" description="Helical" evidence="8">
    <location>
        <begin position="240"/>
        <end position="259"/>
    </location>
</feature>
<dbReference type="Gene3D" id="1.20.1250.20">
    <property type="entry name" value="MFS general substrate transporter like domains"/>
    <property type="match status" value="1"/>
</dbReference>
<feature type="transmembrane region" description="Helical" evidence="8">
    <location>
        <begin position="481"/>
        <end position="501"/>
    </location>
</feature>
<dbReference type="InterPro" id="IPR020846">
    <property type="entry name" value="MFS_dom"/>
</dbReference>
<feature type="transmembrane region" description="Helical" evidence="8">
    <location>
        <begin position="343"/>
        <end position="360"/>
    </location>
</feature>
<dbReference type="InterPro" id="IPR036259">
    <property type="entry name" value="MFS_trans_sf"/>
</dbReference>
<evidence type="ECO:0000313" key="10">
    <source>
        <dbReference type="EMBL" id="OYQ25309.1"/>
    </source>
</evidence>
<accession>A0A255Y7V2</accession>
<name>A0A255Y7V2_9SPHN</name>
<feature type="transmembrane region" description="Helical" evidence="8">
    <location>
        <begin position="147"/>
        <end position="169"/>
    </location>
</feature>
<dbReference type="Proteomes" id="UP000216991">
    <property type="component" value="Unassembled WGS sequence"/>
</dbReference>